<evidence type="ECO:0000256" key="2">
    <source>
        <dbReference type="SAM" id="Phobius"/>
    </source>
</evidence>
<dbReference type="AlphaFoldDB" id="A0A2N5DNB3"/>
<accession>A0A2N5DNB3</accession>
<feature type="transmembrane region" description="Helical" evidence="2">
    <location>
        <begin position="63"/>
        <end position="82"/>
    </location>
</feature>
<evidence type="ECO:0000256" key="1">
    <source>
        <dbReference type="SAM" id="MobiDB-lite"/>
    </source>
</evidence>
<keyword evidence="2" id="KW-1133">Transmembrane helix</keyword>
<protein>
    <submittedName>
        <fullName evidence="3">Uncharacterized protein</fullName>
    </submittedName>
</protein>
<feature type="region of interest" description="Disordered" evidence="1">
    <location>
        <begin position="1"/>
        <end position="21"/>
    </location>
</feature>
<sequence>MQKQVAYDVQDEIDTAQHPPARPAAVRLAGAAAKPVDSPARQLQRDVAAAFGARRGWSVRRTVVLGAAYHGVILSALVLAAAETFGHVAG</sequence>
<comment type="caution">
    <text evidence="3">The sequence shown here is derived from an EMBL/GenBank/DDBJ whole genome shotgun (WGS) entry which is preliminary data.</text>
</comment>
<keyword evidence="2" id="KW-0812">Transmembrane</keyword>
<name>A0A2N5DNB3_9CAUL</name>
<dbReference type="OrthoDB" id="7189575at2"/>
<keyword evidence="2" id="KW-0472">Membrane</keyword>
<gene>
    <name evidence="3" type="ORF">SGCZBJ_07480</name>
</gene>
<organism evidence="3 4">
    <name type="scientific">Caulobacter zeae</name>
    <dbReference type="NCBI Taxonomy" id="2055137"/>
    <lineage>
        <taxon>Bacteria</taxon>
        <taxon>Pseudomonadati</taxon>
        <taxon>Pseudomonadota</taxon>
        <taxon>Alphaproteobacteria</taxon>
        <taxon>Caulobacterales</taxon>
        <taxon>Caulobacteraceae</taxon>
        <taxon>Caulobacter</taxon>
    </lineage>
</organism>
<evidence type="ECO:0000313" key="3">
    <source>
        <dbReference type="EMBL" id="PLR27526.1"/>
    </source>
</evidence>
<dbReference type="RefSeq" id="WP_101717402.1">
    <property type="nucleotide sequence ID" value="NZ_PJRS01000015.1"/>
</dbReference>
<keyword evidence="4" id="KW-1185">Reference proteome</keyword>
<dbReference type="EMBL" id="PJRS01000015">
    <property type="protein sequence ID" value="PLR27526.1"/>
    <property type="molecule type" value="Genomic_DNA"/>
</dbReference>
<reference evidence="3 4" key="1">
    <citation type="submission" date="2017-12" db="EMBL/GenBank/DDBJ databases">
        <title>The genome sequence of Caulobacter sp. 410.</title>
        <authorList>
            <person name="Gao J."/>
            <person name="Mao X."/>
            <person name="Sun J."/>
        </authorList>
    </citation>
    <scope>NUCLEOTIDE SEQUENCE [LARGE SCALE GENOMIC DNA]</scope>
    <source>
        <strain evidence="3 4">410</strain>
    </source>
</reference>
<dbReference type="Proteomes" id="UP000234479">
    <property type="component" value="Unassembled WGS sequence"/>
</dbReference>
<proteinExistence type="predicted"/>
<evidence type="ECO:0000313" key="4">
    <source>
        <dbReference type="Proteomes" id="UP000234479"/>
    </source>
</evidence>